<dbReference type="Proteomes" id="UP001500752">
    <property type="component" value="Unassembled WGS sequence"/>
</dbReference>
<dbReference type="Pfam" id="PF01590">
    <property type="entry name" value="GAF"/>
    <property type="match status" value="1"/>
</dbReference>
<comment type="caution">
    <text evidence="2">The sequence shown here is derived from an EMBL/GenBank/DDBJ whole genome shotgun (WGS) entry which is preliminary data.</text>
</comment>
<dbReference type="Gene3D" id="3.30.450.40">
    <property type="match status" value="1"/>
</dbReference>
<accession>A0ABP7CZT8</accession>
<keyword evidence="3" id="KW-1185">Reference proteome</keyword>
<evidence type="ECO:0000313" key="2">
    <source>
        <dbReference type="EMBL" id="GAA3697445.1"/>
    </source>
</evidence>
<reference evidence="3" key="1">
    <citation type="journal article" date="2019" name="Int. J. Syst. Evol. Microbiol.">
        <title>The Global Catalogue of Microorganisms (GCM) 10K type strain sequencing project: providing services to taxonomists for standard genome sequencing and annotation.</title>
        <authorList>
            <consortium name="The Broad Institute Genomics Platform"/>
            <consortium name="The Broad Institute Genome Sequencing Center for Infectious Disease"/>
            <person name="Wu L."/>
            <person name="Ma J."/>
        </authorList>
    </citation>
    <scope>NUCLEOTIDE SEQUENCE [LARGE SCALE GENOMIC DNA]</scope>
    <source>
        <strain evidence="3">JCM 30742</strain>
    </source>
</reference>
<proteinExistence type="predicted"/>
<evidence type="ECO:0000259" key="1">
    <source>
        <dbReference type="Pfam" id="PF01590"/>
    </source>
</evidence>
<evidence type="ECO:0000313" key="3">
    <source>
        <dbReference type="Proteomes" id="UP001500752"/>
    </source>
</evidence>
<dbReference type="InterPro" id="IPR029016">
    <property type="entry name" value="GAF-like_dom_sf"/>
</dbReference>
<dbReference type="RefSeq" id="WP_345153312.1">
    <property type="nucleotide sequence ID" value="NZ_BAABEO010000025.1"/>
</dbReference>
<gene>
    <name evidence="2" type="ORF">GCM10023081_38000</name>
</gene>
<name>A0ABP7CZT8_9MICC</name>
<feature type="domain" description="GAF" evidence="1">
    <location>
        <begin position="119"/>
        <end position="207"/>
    </location>
</feature>
<protein>
    <submittedName>
        <fullName evidence="2">GAF domain-containing protein</fullName>
    </submittedName>
</protein>
<sequence>MSASRLEAALAASEDPTAKARTLLPLHRIWSETAAIPGPVRPVVARSWQRQNLGPAVIRPLDAAGIRERRERAAGLSSLVPLLRERLLGLAADAGNELVISDDEGYVLWVDGPSQVRRRSDGIGFVGGARWRETDVGTNSLGAAMTERAPVQIFGPEHAREEQHAWVCTSAPLLDAAGAVLGTVTLSGSYRTAHPHTLALVCAAVAEASGLLAVRRDAELAQLAGRVPAPAAPHVLVDPAGWVARTHGFGVSGRLRLPGGLGPGPLWVAGLGHVVAEAVDGGWTLRAADTRTELELIAHPAPRALIHHGDSSTAVPLSERHYQILALLAAHPAGLDVRGMLARLDGATTEVTVRAELSRLRRRLGGLIESRPYRLVVPVLVHG</sequence>
<dbReference type="InterPro" id="IPR003018">
    <property type="entry name" value="GAF"/>
</dbReference>
<dbReference type="EMBL" id="BAABEO010000025">
    <property type="protein sequence ID" value="GAA3697445.1"/>
    <property type="molecule type" value="Genomic_DNA"/>
</dbReference>
<organism evidence="2 3">
    <name type="scientific">Arthrobacter ginkgonis</name>
    <dbReference type="NCBI Taxonomy" id="1630594"/>
    <lineage>
        <taxon>Bacteria</taxon>
        <taxon>Bacillati</taxon>
        <taxon>Actinomycetota</taxon>
        <taxon>Actinomycetes</taxon>
        <taxon>Micrococcales</taxon>
        <taxon>Micrococcaceae</taxon>
        <taxon>Arthrobacter</taxon>
    </lineage>
</organism>